<name>A0A0A5GH77_9BACI</name>
<comment type="caution">
    <text evidence="2">The sequence shown here is derived from an EMBL/GenBank/DDBJ whole genome shotgun (WGS) entry which is preliminary data.</text>
</comment>
<dbReference type="Proteomes" id="UP000030528">
    <property type="component" value="Unassembled WGS sequence"/>
</dbReference>
<dbReference type="eggNOG" id="COG2227">
    <property type="taxonomic scope" value="Bacteria"/>
</dbReference>
<dbReference type="GO" id="GO:0008757">
    <property type="term" value="F:S-adenosylmethionine-dependent methyltransferase activity"/>
    <property type="evidence" value="ECO:0007669"/>
    <property type="project" value="InterPro"/>
</dbReference>
<keyword evidence="3" id="KW-1185">Reference proteome</keyword>
<dbReference type="InterPro" id="IPR029063">
    <property type="entry name" value="SAM-dependent_MTases_sf"/>
</dbReference>
<evidence type="ECO:0000259" key="1">
    <source>
        <dbReference type="Pfam" id="PF13847"/>
    </source>
</evidence>
<accession>A0A0A5GH77</accession>
<gene>
    <name evidence="2" type="ORF">N781_07140</name>
</gene>
<dbReference type="Gene3D" id="3.40.50.150">
    <property type="entry name" value="Vaccinia Virus protein VP39"/>
    <property type="match status" value="1"/>
</dbReference>
<dbReference type="STRING" id="1385510.GCA_000425205_02975"/>
<evidence type="ECO:0000313" key="2">
    <source>
        <dbReference type="EMBL" id="KGX90558.1"/>
    </source>
</evidence>
<dbReference type="GO" id="GO:0032259">
    <property type="term" value="P:methylation"/>
    <property type="evidence" value="ECO:0007669"/>
    <property type="project" value="UniProtKB-KW"/>
</dbReference>
<sequence length="210" mass="24101">MLEDNGERVIPQYMKPSNNMLLEHMARYQFALPFLEGRVLDLSCGAGYGTHMIAKQRKNEVHEVIGVDIDPDVVHYAKGEYRHPHASYQVADATDAELAKQLGTFDAIVSFETYEHIVDEKALLDNYDRLLKPGGTLIVSTPFGQGRGKECQSPFHVHQITEHEFHHLFDEYPFDHKEFYYQKGVLVAQEPREDVRYPLGIVVCRKARNV</sequence>
<keyword evidence="2" id="KW-0808">Transferase</keyword>
<dbReference type="PANTHER" id="PTHR43861">
    <property type="entry name" value="TRANS-ACONITATE 2-METHYLTRANSFERASE-RELATED"/>
    <property type="match status" value="1"/>
</dbReference>
<dbReference type="EMBL" id="AVPE01000014">
    <property type="protein sequence ID" value="KGX90558.1"/>
    <property type="molecule type" value="Genomic_DNA"/>
</dbReference>
<organism evidence="2 3">
    <name type="scientific">Pontibacillus halophilus JSM 076056 = DSM 19796</name>
    <dbReference type="NCBI Taxonomy" id="1385510"/>
    <lineage>
        <taxon>Bacteria</taxon>
        <taxon>Bacillati</taxon>
        <taxon>Bacillota</taxon>
        <taxon>Bacilli</taxon>
        <taxon>Bacillales</taxon>
        <taxon>Bacillaceae</taxon>
        <taxon>Pontibacillus</taxon>
    </lineage>
</organism>
<dbReference type="OrthoDB" id="8936324at2"/>
<dbReference type="AlphaFoldDB" id="A0A0A5GH77"/>
<dbReference type="Pfam" id="PF13847">
    <property type="entry name" value="Methyltransf_31"/>
    <property type="match status" value="1"/>
</dbReference>
<dbReference type="RefSeq" id="WP_026801237.1">
    <property type="nucleotide sequence ID" value="NZ_AULI01000014.1"/>
</dbReference>
<evidence type="ECO:0000313" key="3">
    <source>
        <dbReference type="Proteomes" id="UP000030528"/>
    </source>
</evidence>
<dbReference type="InterPro" id="IPR025714">
    <property type="entry name" value="Methyltranfer_dom"/>
</dbReference>
<keyword evidence="2" id="KW-0489">Methyltransferase</keyword>
<dbReference type="SUPFAM" id="SSF53335">
    <property type="entry name" value="S-adenosyl-L-methionine-dependent methyltransferases"/>
    <property type="match status" value="1"/>
</dbReference>
<proteinExistence type="predicted"/>
<reference evidence="2 3" key="1">
    <citation type="submission" date="2013-08" db="EMBL/GenBank/DDBJ databases">
        <authorList>
            <person name="Huang J."/>
            <person name="Wang G."/>
        </authorList>
    </citation>
    <scope>NUCLEOTIDE SEQUENCE [LARGE SCALE GENOMIC DNA]</scope>
    <source>
        <strain evidence="2 3">JSM 076056</strain>
    </source>
</reference>
<dbReference type="CDD" id="cd02440">
    <property type="entry name" value="AdoMet_MTases"/>
    <property type="match status" value="1"/>
</dbReference>
<feature type="domain" description="Methyltransferase" evidence="1">
    <location>
        <begin position="38"/>
        <end position="143"/>
    </location>
</feature>
<protein>
    <submittedName>
        <fullName evidence="2">SAM-dependent methyltransferase</fullName>
    </submittedName>
</protein>